<accession>A0A834FHG7</accession>
<dbReference type="EMBL" id="WKFB01000140">
    <property type="protein sequence ID" value="KAF6734206.1"/>
    <property type="molecule type" value="Genomic_DNA"/>
</dbReference>
<evidence type="ECO:0000256" key="1">
    <source>
        <dbReference type="SAM" id="MobiDB-lite"/>
    </source>
</evidence>
<evidence type="ECO:0000313" key="3">
    <source>
        <dbReference type="Proteomes" id="UP000646548"/>
    </source>
</evidence>
<evidence type="ECO:0000313" key="2">
    <source>
        <dbReference type="EMBL" id="KAF6734206.1"/>
    </source>
</evidence>
<dbReference type="AlphaFoldDB" id="A0A834FHG7"/>
<feature type="compositionally biased region" description="Gly residues" evidence="1">
    <location>
        <begin position="132"/>
        <end position="142"/>
    </location>
</feature>
<feature type="compositionally biased region" description="Polar residues" evidence="1">
    <location>
        <begin position="83"/>
        <end position="92"/>
    </location>
</feature>
<feature type="compositionally biased region" description="Polar residues" evidence="1">
    <location>
        <begin position="103"/>
        <end position="114"/>
    </location>
</feature>
<organism evidence="2 3">
    <name type="scientific">Oryzias melastigma</name>
    <name type="common">Marine medaka</name>
    <dbReference type="NCBI Taxonomy" id="30732"/>
    <lineage>
        <taxon>Eukaryota</taxon>
        <taxon>Metazoa</taxon>
        <taxon>Chordata</taxon>
        <taxon>Craniata</taxon>
        <taxon>Vertebrata</taxon>
        <taxon>Euteleostomi</taxon>
        <taxon>Actinopterygii</taxon>
        <taxon>Neopterygii</taxon>
        <taxon>Teleostei</taxon>
        <taxon>Neoteleostei</taxon>
        <taxon>Acanthomorphata</taxon>
        <taxon>Ovalentaria</taxon>
        <taxon>Atherinomorphae</taxon>
        <taxon>Beloniformes</taxon>
        <taxon>Adrianichthyidae</taxon>
        <taxon>Oryziinae</taxon>
        <taxon>Oryzias</taxon>
    </lineage>
</organism>
<feature type="compositionally biased region" description="Basic and acidic residues" evidence="1">
    <location>
        <begin position="1"/>
        <end position="10"/>
    </location>
</feature>
<reference evidence="2" key="1">
    <citation type="journal article" name="BMC Genomics">
        <title>Long-read sequencing and de novo genome assembly of marine medaka (Oryzias melastigma).</title>
        <authorList>
            <person name="Liang P."/>
            <person name="Saqib H.S.A."/>
            <person name="Ni X."/>
            <person name="Shen Y."/>
        </authorList>
    </citation>
    <scope>NUCLEOTIDE SEQUENCE</scope>
    <source>
        <strain evidence="2">Bigg-433</strain>
    </source>
</reference>
<dbReference type="Proteomes" id="UP000646548">
    <property type="component" value="Unassembled WGS sequence"/>
</dbReference>
<feature type="compositionally biased region" description="Basic and acidic residues" evidence="1">
    <location>
        <begin position="62"/>
        <end position="73"/>
    </location>
</feature>
<comment type="caution">
    <text evidence="2">The sequence shown here is derived from an EMBL/GenBank/DDBJ whole genome shotgun (WGS) entry which is preliminary data.</text>
</comment>
<sequence>MLVQPDRGEPAAEAGSLRGGEVPPGNMETNRPDGSGEGWRRSASCEEEELLKGTSSCSMETLETRRNEAREAESEFLGPDGVSSEQEVNLQTKPEKEAKNFLNLRSSVWTSSSEQEPRRDLPELRSNPDSGPGSGPGPGSGSGEHRGEEDEPPTFSSFVWESFSRVRSRFLWGGAESGPTDPPLTSVLRVPGKQEVDAAEAAPRSSDCVDSFSGRLSLACRHAGRRLEDARRGILGLAQMKAAVTQYLTRGHPPRHVAAERGGSGRAPVVVGWPEGAASSVWNTPPQVFSQELVQFPAALRRIQTLPQQRLLEELDSLTPPLTVGRLLNVFWLQVANAAQPRPQPACLLLTERHLTALSANAGGAMVVLHHLLLRDIKEVQVSLGGQHVRLCGAAPDAVLAVFTHSKGLTQALCGAVLKARAPAHLREAEPHPLLSGDLMLLSLDWTSRVPDLLLGDLCVTSRFKRVLADLLYIVHGNMRGAVRPPLADIRPLLYTSVRVDGAVLQLLLTDTHVCLLQEDGVFHPALRGASVVLPQPQFQELRLLERESIRCLFVRRSDVCFAVEMLFTNSQLRPSTGRAGQRRGSAEVPPSPGSSESWSLLFGCSSEAQLLINHLCL</sequence>
<gene>
    <name evidence="2" type="ORF">FQA47_013180</name>
</gene>
<proteinExistence type="predicted"/>
<feature type="region of interest" description="Disordered" evidence="1">
    <location>
        <begin position="1"/>
        <end position="157"/>
    </location>
</feature>
<name>A0A834FHG7_ORYME</name>
<feature type="region of interest" description="Disordered" evidence="1">
    <location>
        <begin position="575"/>
        <end position="595"/>
    </location>
</feature>
<protein>
    <submittedName>
        <fullName evidence="2">Uncharacterized protein</fullName>
    </submittedName>
</protein>